<sequence length="499" mass="56985">MNIFVWFMLISTVASVILLIYAIASHNSERSFFLILSSICTFLYVSGYLLEIISPTLDSAFMAVRVQKMGSPFFVLLNYLFIRDVYGEKRFSPRAYGLLFAIPVVNLFTAQAFPLVRLHYTRIEYFYNGLIANCQGDPGPVSYLAIAYSFVFVFLSLRRIIRHLKGTGRLQRNQSLCLLLSLLFPLFVNIYHNLSLDHLRLDLNPFAVSISQGLLLYSVRRQNLLNVVPLARAQVIEFMVDAFIVYDKDFRLLDANQAARALYPELNDLGPGEIMEKVKALEGERELRLEIDGTIRFYKITRTDILKNGKNNAVCLVFHDITDKENELKKLYGKATFDPLMNIYNRATFFDQAHFMLSCNKAKRCSYALLMIDLDNFKVVNDTYGHSCGDIVLKTIAVMVKGHFHENDVPGRYGGEEIVVLLENIPVRKLHAVVEKLRINIENRSISYQGKELKVTVSIGMTYSPAGNAHSLKDMLIQADSALYKAKNKGRNQIYFYDE</sequence>
<dbReference type="NCBIfam" id="TIGR00254">
    <property type="entry name" value="GGDEF"/>
    <property type="match status" value="1"/>
</dbReference>
<dbReference type="AlphaFoldDB" id="A0A858C0L4"/>
<feature type="transmembrane region" description="Helical" evidence="1">
    <location>
        <begin position="140"/>
        <end position="161"/>
    </location>
</feature>
<feature type="transmembrane region" description="Helical" evidence="1">
    <location>
        <begin position="98"/>
        <end position="120"/>
    </location>
</feature>
<dbReference type="InterPro" id="IPR031621">
    <property type="entry name" value="HisKA_7TM"/>
</dbReference>
<feature type="transmembrane region" description="Helical" evidence="1">
    <location>
        <begin position="6"/>
        <end position="24"/>
    </location>
</feature>
<dbReference type="RefSeq" id="WP_163067166.1">
    <property type="nucleotide sequence ID" value="NZ_CP048649.1"/>
</dbReference>
<dbReference type="Gene3D" id="3.30.70.270">
    <property type="match status" value="1"/>
</dbReference>
<organism evidence="3 4">
    <name type="scientific">Aminipila butyrica</name>
    <dbReference type="NCBI Taxonomy" id="433296"/>
    <lineage>
        <taxon>Bacteria</taxon>
        <taxon>Bacillati</taxon>
        <taxon>Bacillota</taxon>
        <taxon>Clostridia</taxon>
        <taxon>Peptostreptococcales</taxon>
        <taxon>Anaerovoracaceae</taxon>
        <taxon>Aminipila</taxon>
    </lineage>
</organism>
<dbReference type="PANTHER" id="PTHR45138:SF9">
    <property type="entry name" value="DIGUANYLATE CYCLASE DGCM-RELATED"/>
    <property type="match status" value="1"/>
</dbReference>
<name>A0A858C0L4_9FIRM</name>
<dbReference type="PROSITE" id="PS50887">
    <property type="entry name" value="GGDEF"/>
    <property type="match status" value="1"/>
</dbReference>
<dbReference type="Pfam" id="PF16927">
    <property type="entry name" value="HisKA_7TM"/>
    <property type="match status" value="1"/>
</dbReference>
<keyword evidence="1" id="KW-0812">Transmembrane</keyword>
<proteinExistence type="predicted"/>
<evidence type="ECO:0000313" key="3">
    <source>
        <dbReference type="EMBL" id="QIB69926.1"/>
    </source>
</evidence>
<evidence type="ECO:0000313" key="4">
    <source>
        <dbReference type="Proteomes" id="UP000466848"/>
    </source>
</evidence>
<dbReference type="Pfam" id="PF00990">
    <property type="entry name" value="GGDEF"/>
    <property type="match status" value="1"/>
</dbReference>
<dbReference type="InterPro" id="IPR050469">
    <property type="entry name" value="Diguanylate_Cyclase"/>
</dbReference>
<accession>A0A858C0L4</accession>
<keyword evidence="1" id="KW-1133">Transmembrane helix</keyword>
<dbReference type="InterPro" id="IPR035965">
    <property type="entry name" value="PAS-like_dom_sf"/>
</dbReference>
<dbReference type="Proteomes" id="UP000466848">
    <property type="component" value="Chromosome"/>
</dbReference>
<dbReference type="SUPFAM" id="SSF55785">
    <property type="entry name" value="PYP-like sensor domain (PAS domain)"/>
    <property type="match status" value="1"/>
</dbReference>
<dbReference type="SMART" id="SM00267">
    <property type="entry name" value="GGDEF"/>
    <property type="match status" value="1"/>
</dbReference>
<reference evidence="3 4" key="1">
    <citation type="submission" date="2020-02" db="EMBL/GenBank/DDBJ databases">
        <authorList>
            <person name="Kim Y.B."/>
            <person name="Roh S.W."/>
        </authorList>
    </citation>
    <scope>NUCLEOTIDE SEQUENCE [LARGE SCALE GENOMIC DNA]</scope>
    <source>
        <strain evidence="3 4">DSM 103574</strain>
    </source>
</reference>
<keyword evidence="4" id="KW-1185">Reference proteome</keyword>
<dbReference type="GO" id="GO:0005886">
    <property type="term" value="C:plasma membrane"/>
    <property type="evidence" value="ECO:0007669"/>
    <property type="project" value="TreeGrafter"/>
</dbReference>
<protein>
    <submittedName>
        <fullName evidence="3">Diguanylate cyclase</fullName>
    </submittedName>
</protein>
<feature type="transmembrane region" description="Helical" evidence="1">
    <location>
        <begin position="173"/>
        <end position="191"/>
    </location>
</feature>
<dbReference type="EMBL" id="CP048649">
    <property type="protein sequence ID" value="QIB69926.1"/>
    <property type="molecule type" value="Genomic_DNA"/>
</dbReference>
<dbReference type="GO" id="GO:0043709">
    <property type="term" value="P:cell adhesion involved in single-species biofilm formation"/>
    <property type="evidence" value="ECO:0007669"/>
    <property type="project" value="TreeGrafter"/>
</dbReference>
<feature type="transmembrane region" description="Helical" evidence="1">
    <location>
        <begin position="69"/>
        <end position="86"/>
    </location>
</feature>
<dbReference type="FunFam" id="3.30.70.270:FF:000001">
    <property type="entry name" value="Diguanylate cyclase domain protein"/>
    <property type="match status" value="1"/>
</dbReference>
<evidence type="ECO:0000256" key="1">
    <source>
        <dbReference type="SAM" id="Phobius"/>
    </source>
</evidence>
<dbReference type="KEGG" id="abut:Ami103574_11605"/>
<gene>
    <name evidence="3" type="ORF">Ami103574_11605</name>
</gene>
<dbReference type="GO" id="GO:1902201">
    <property type="term" value="P:negative regulation of bacterial-type flagellum-dependent cell motility"/>
    <property type="evidence" value="ECO:0007669"/>
    <property type="project" value="TreeGrafter"/>
</dbReference>
<feature type="domain" description="GGDEF" evidence="2">
    <location>
        <begin position="365"/>
        <end position="499"/>
    </location>
</feature>
<dbReference type="SUPFAM" id="SSF55073">
    <property type="entry name" value="Nucleotide cyclase"/>
    <property type="match status" value="1"/>
</dbReference>
<dbReference type="CDD" id="cd01949">
    <property type="entry name" value="GGDEF"/>
    <property type="match status" value="1"/>
</dbReference>
<feature type="transmembrane region" description="Helical" evidence="1">
    <location>
        <begin position="31"/>
        <end position="49"/>
    </location>
</feature>
<evidence type="ECO:0000259" key="2">
    <source>
        <dbReference type="PROSITE" id="PS50887"/>
    </source>
</evidence>
<dbReference type="InterPro" id="IPR029787">
    <property type="entry name" value="Nucleotide_cyclase"/>
</dbReference>
<dbReference type="GO" id="GO:0052621">
    <property type="term" value="F:diguanylate cyclase activity"/>
    <property type="evidence" value="ECO:0007669"/>
    <property type="project" value="TreeGrafter"/>
</dbReference>
<keyword evidence="1" id="KW-0472">Membrane</keyword>
<dbReference type="PANTHER" id="PTHR45138">
    <property type="entry name" value="REGULATORY COMPONENTS OF SENSORY TRANSDUCTION SYSTEM"/>
    <property type="match status" value="1"/>
</dbReference>
<dbReference type="InterPro" id="IPR043128">
    <property type="entry name" value="Rev_trsase/Diguanyl_cyclase"/>
</dbReference>
<dbReference type="InterPro" id="IPR000160">
    <property type="entry name" value="GGDEF_dom"/>
</dbReference>